<protein>
    <submittedName>
        <fullName evidence="3">L-glutamine:2-deoxy-scyllo-inosose aminotransferase</fullName>
        <ecNumber evidence="3">2.6.1.100</ecNumber>
        <ecNumber evidence="3">2.6.1.101</ecNumber>
    </submittedName>
</protein>
<dbReference type="PATRIC" id="fig|1789004.3.peg.1446"/>
<keyword evidence="3" id="KW-0032">Aminotransferase</keyword>
<dbReference type="EMBL" id="LRRD01000027">
    <property type="protein sequence ID" value="KXW58028.1"/>
    <property type="molecule type" value="Genomic_DNA"/>
</dbReference>
<dbReference type="GO" id="GO:0030170">
    <property type="term" value="F:pyridoxal phosphate binding"/>
    <property type="evidence" value="ECO:0007669"/>
    <property type="project" value="TreeGrafter"/>
</dbReference>
<dbReference type="Gene3D" id="3.90.1150.10">
    <property type="entry name" value="Aspartate Aminotransferase, domain 1"/>
    <property type="match status" value="1"/>
</dbReference>
<evidence type="ECO:0000256" key="2">
    <source>
        <dbReference type="RuleBase" id="RU004508"/>
    </source>
</evidence>
<dbReference type="PANTHER" id="PTHR30244">
    <property type="entry name" value="TRANSAMINASE"/>
    <property type="match status" value="1"/>
</dbReference>
<dbReference type="InterPro" id="IPR015424">
    <property type="entry name" value="PyrdxlP-dep_Trfase"/>
</dbReference>
<dbReference type="SUPFAM" id="SSF53383">
    <property type="entry name" value="PLP-dependent transferases"/>
    <property type="match status" value="1"/>
</dbReference>
<evidence type="ECO:0000313" key="3">
    <source>
        <dbReference type="EMBL" id="KXW58028.1"/>
    </source>
</evidence>
<keyword evidence="3" id="KW-0808">Transferase</keyword>
<evidence type="ECO:0000313" key="4">
    <source>
        <dbReference type="Proteomes" id="UP000075653"/>
    </source>
</evidence>
<name>A0A149VXX5_9PROT</name>
<proteinExistence type="inferred from homology"/>
<dbReference type="EC" id="2.6.1.101" evidence="3"/>
<dbReference type="RefSeq" id="WP_062188110.1">
    <property type="nucleotide sequence ID" value="NZ_LRRD01000027.1"/>
</dbReference>
<organism evidence="3 4">
    <name type="scientific">Ferrovum myxofaciens</name>
    <dbReference type="NCBI Taxonomy" id="416213"/>
    <lineage>
        <taxon>Bacteria</taxon>
        <taxon>Pseudomonadati</taxon>
        <taxon>Pseudomonadota</taxon>
        <taxon>Betaproteobacteria</taxon>
        <taxon>Ferrovales</taxon>
        <taxon>Ferrovaceae</taxon>
        <taxon>Ferrovum</taxon>
    </lineage>
</organism>
<comment type="similarity">
    <text evidence="1 2">Belongs to the DegT/DnrJ/EryC1 family.</text>
</comment>
<sequence length="416" mass="46228">MTFTPPEHIPKQPVFDLLALTGSSKGSPSPPSLRDAPYQCPVNRGSLAIALALRHIGLSGRKEVLVPAYHCGAMIEPILAEGGIPIFYRIRADTTVDLEDMARRRTPATRVVLVPHFFGFLQPLQAVRAWCDAHDLILIEDCAHAFFGETEGCPVGTQGDYAIGSTWKFFPLNEGGCLVSFRHPLNTIKTRAPSLSEELKAVVNTLEYASTYGRLGSFNALFKNIFHLKDWLVQRLRSEPPSLAPPHKSGDAPTPEDFVPAPFHSGFDPKRTTLSGSLWARWVTEKSSLSFIVEKRRENYQTLLEASVNLPGCHPLFPHLPEGIVPHVFPLVMDQPLAVFGKLKFAGVPIIRFGEFLWDKMEKGTCPISEDYSRRIFQFPCHQSLQKHELNWMIQVLSAVLTGSGSLPSHPDQHAP</sequence>
<accession>A0A149VXX5</accession>
<comment type="caution">
    <text evidence="3">The sequence shown here is derived from an EMBL/GenBank/DDBJ whole genome shotgun (WGS) entry which is preliminary data.</text>
</comment>
<gene>
    <name evidence="3" type="primary">btrR</name>
    <name evidence="3" type="ORF">FEMY_14250</name>
</gene>
<dbReference type="STRING" id="1789004.FEMY_14250"/>
<reference evidence="3 4" key="1">
    <citation type="submission" date="2016-01" db="EMBL/GenBank/DDBJ databases">
        <title>Genome sequence of the acidophilic iron oxidising Ferrovum strain Z-31.</title>
        <authorList>
            <person name="Poehlein A."/>
            <person name="Ullrich S.R."/>
            <person name="Schloemann M."/>
            <person name="Muehling M."/>
            <person name="Daniel R."/>
        </authorList>
    </citation>
    <scope>NUCLEOTIDE SEQUENCE [LARGE SCALE GENOMIC DNA]</scope>
    <source>
        <strain evidence="3 4">Z-31</strain>
    </source>
</reference>
<dbReference type="Gene3D" id="3.40.640.10">
    <property type="entry name" value="Type I PLP-dependent aspartate aminotransferase-like (Major domain)"/>
    <property type="match status" value="1"/>
</dbReference>
<dbReference type="Proteomes" id="UP000075653">
    <property type="component" value="Unassembled WGS sequence"/>
</dbReference>
<dbReference type="Pfam" id="PF01041">
    <property type="entry name" value="DegT_DnrJ_EryC1"/>
    <property type="match status" value="1"/>
</dbReference>
<dbReference type="InterPro" id="IPR015422">
    <property type="entry name" value="PyrdxlP-dep_Trfase_small"/>
</dbReference>
<dbReference type="GO" id="GO:0008483">
    <property type="term" value="F:transaminase activity"/>
    <property type="evidence" value="ECO:0007669"/>
    <property type="project" value="UniProtKB-KW"/>
</dbReference>
<dbReference type="InterPro" id="IPR000653">
    <property type="entry name" value="DegT/StrS_aminotransferase"/>
</dbReference>
<dbReference type="AlphaFoldDB" id="A0A149VXX5"/>
<keyword evidence="2" id="KW-0663">Pyridoxal phosphate</keyword>
<dbReference type="GO" id="GO:0000271">
    <property type="term" value="P:polysaccharide biosynthetic process"/>
    <property type="evidence" value="ECO:0007669"/>
    <property type="project" value="TreeGrafter"/>
</dbReference>
<dbReference type="EC" id="2.6.1.100" evidence="3"/>
<dbReference type="PANTHER" id="PTHR30244:SF34">
    <property type="entry name" value="DTDP-4-AMINO-4,6-DIDEOXYGALACTOSE TRANSAMINASE"/>
    <property type="match status" value="1"/>
</dbReference>
<evidence type="ECO:0000256" key="1">
    <source>
        <dbReference type="ARBA" id="ARBA00037999"/>
    </source>
</evidence>
<keyword evidence="4" id="KW-1185">Reference proteome</keyword>
<dbReference type="InterPro" id="IPR015421">
    <property type="entry name" value="PyrdxlP-dep_Trfase_major"/>
</dbReference>